<sequence length="563" mass="62235">MSHRDAAHEPVRIPAPPNFPVAWEGPDDERMLWVQDRMHFPEPVVPLEATLWDVAYEGASRAMDAYEMPIRFKNRCMNTYLYMAVAPAVPLDQMEAQGKRAEEKLGAAMGQLGERWGGEWLPEIQSHLAWWDAFDLRAAAMPDLVTHLNETLGRSRRLWDIHFLTVFPAYMAMSLLDDLYRDLFGGDGAFAAYRLLQGFNNKTVESGHALWDLSRKALTSPGVRQILEGQAATQVPAALEKTPVGRAFLADLRAYLKVYGLRGDKWGLSLPYWVEDPSPVIKNLKDYIARPDHDPKAEQAKLTAERDRAIAQARERLKGYPQPVVGQFEFLLKAAHQGVVLSEDHGFWIDFASTYRVRRVLMEFGRRLAEAGTIQQPDDVFYLTLDELRESGGDCNELSIRCRSRVAQRRSEIERFRAISPPPALGTDHGPPPDNAFNRTFLAKFFGGPPQPSEDPGVLKGNAGSPGKARGPAKVIRSLSEAGKLQRGDILVAETTAPPWTPLFATAAAIVTDTGGILSHCAVVAREYGIPAVVGVGRATAVIRDGQTLEVDGDAGLVRISPA</sequence>
<organism evidence="3 4">
    <name type="scientific">Handelsmanbacteria sp. (strain RIFCSPLOWO2_12_FULL_64_10)</name>
    <dbReference type="NCBI Taxonomy" id="1817868"/>
    <lineage>
        <taxon>Bacteria</taxon>
        <taxon>Candidatus Handelsmaniibacteriota</taxon>
    </lineage>
</organism>
<dbReference type="Proteomes" id="UP000178606">
    <property type="component" value="Unassembled WGS sequence"/>
</dbReference>
<evidence type="ECO:0000256" key="1">
    <source>
        <dbReference type="SAM" id="MobiDB-lite"/>
    </source>
</evidence>
<dbReference type="Gene3D" id="3.50.30.10">
    <property type="entry name" value="Phosphohistidine domain"/>
    <property type="match status" value="1"/>
</dbReference>
<protein>
    <recommendedName>
        <fullName evidence="2">PEP-utilising enzyme mobile domain-containing protein</fullName>
    </recommendedName>
</protein>
<proteinExistence type="predicted"/>
<dbReference type="EMBL" id="MFKF01000064">
    <property type="protein sequence ID" value="OGG55643.1"/>
    <property type="molecule type" value="Genomic_DNA"/>
</dbReference>
<evidence type="ECO:0000313" key="3">
    <source>
        <dbReference type="EMBL" id="OGG55643.1"/>
    </source>
</evidence>
<feature type="region of interest" description="Disordered" evidence="1">
    <location>
        <begin position="451"/>
        <end position="473"/>
    </location>
</feature>
<evidence type="ECO:0000259" key="2">
    <source>
        <dbReference type="Pfam" id="PF00391"/>
    </source>
</evidence>
<feature type="domain" description="PEP-utilising enzyme mobile" evidence="2">
    <location>
        <begin position="486"/>
        <end position="556"/>
    </location>
</feature>
<dbReference type="SUPFAM" id="SSF52009">
    <property type="entry name" value="Phosphohistidine domain"/>
    <property type="match status" value="1"/>
</dbReference>
<dbReference type="PANTHER" id="PTHR43615:SF1">
    <property type="entry name" value="PPDK_N DOMAIN-CONTAINING PROTEIN"/>
    <property type="match status" value="1"/>
</dbReference>
<dbReference type="PANTHER" id="PTHR43615">
    <property type="entry name" value="PHOSPHOENOLPYRUVATE SYNTHASE-RELATED"/>
    <property type="match status" value="1"/>
</dbReference>
<name>A0A1F6D2H6_HANXR</name>
<dbReference type="InterPro" id="IPR036637">
    <property type="entry name" value="Phosphohistidine_dom_sf"/>
</dbReference>
<dbReference type="InterPro" id="IPR051549">
    <property type="entry name" value="PEP_Utilizing_Enz"/>
</dbReference>
<dbReference type="Pfam" id="PF00391">
    <property type="entry name" value="PEP-utilizers"/>
    <property type="match status" value="1"/>
</dbReference>
<dbReference type="AlphaFoldDB" id="A0A1F6D2H6"/>
<dbReference type="InterPro" id="IPR008279">
    <property type="entry name" value="PEP-util_enz_mobile_dom"/>
</dbReference>
<gene>
    <name evidence="3" type="ORF">A3F84_23825</name>
</gene>
<reference evidence="3 4" key="1">
    <citation type="journal article" date="2016" name="Nat. Commun.">
        <title>Thousands of microbial genomes shed light on interconnected biogeochemical processes in an aquifer system.</title>
        <authorList>
            <person name="Anantharaman K."/>
            <person name="Brown C.T."/>
            <person name="Hug L.A."/>
            <person name="Sharon I."/>
            <person name="Castelle C.J."/>
            <person name="Probst A.J."/>
            <person name="Thomas B.C."/>
            <person name="Singh A."/>
            <person name="Wilkins M.J."/>
            <person name="Karaoz U."/>
            <person name="Brodie E.L."/>
            <person name="Williams K.H."/>
            <person name="Hubbard S.S."/>
            <person name="Banfield J.F."/>
        </authorList>
    </citation>
    <scope>NUCLEOTIDE SEQUENCE [LARGE SCALE GENOMIC DNA]</scope>
    <source>
        <strain evidence="4">RIFCSPLOWO2_12_FULL_64_10</strain>
    </source>
</reference>
<dbReference type="GO" id="GO:0016772">
    <property type="term" value="F:transferase activity, transferring phosphorus-containing groups"/>
    <property type="evidence" value="ECO:0007669"/>
    <property type="project" value="InterPro"/>
</dbReference>
<comment type="caution">
    <text evidence="3">The sequence shown here is derived from an EMBL/GenBank/DDBJ whole genome shotgun (WGS) entry which is preliminary data.</text>
</comment>
<evidence type="ECO:0000313" key="4">
    <source>
        <dbReference type="Proteomes" id="UP000178606"/>
    </source>
</evidence>
<accession>A0A1F6D2H6</accession>